<dbReference type="Proteomes" id="UP001500979">
    <property type="component" value="Unassembled WGS sequence"/>
</dbReference>
<organism evidence="1 2">
    <name type="scientific">Saccharopolyspora taberi</name>
    <dbReference type="NCBI Taxonomy" id="60895"/>
    <lineage>
        <taxon>Bacteria</taxon>
        <taxon>Bacillati</taxon>
        <taxon>Actinomycetota</taxon>
        <taxon>Actinomycetes</taxon>
        <taxon>Pseudonocardiales</taxon>
        <taxon>Pseudonocardiaceae</taxon>
        <taxon>Saccharopolyspora</taxon>
    </lineage>
</organism>
<proteinExistence type="predicted"/>
<evidence type="ECO:0000313" key="1">
    <source>
        <dbReference type="EMBL" id="GAA2813087.1"/>
    </source>
</evidence>
<comment type="caution">
    <text evidence="1">The sequence shown here is derived from an EMBL/GenBank/DDBJ whole genome shotgun (WGS) entry which is preliminary data.</text>
</comment>
<name>A0ABN3VKC2_9PSEU</name>
<accession>A0ABN3VKC2</accession>
<keyword evidence="2" id="KW-1185">Reference proteome</keyword>
<gene>
    <name evidence="1" type="ORF">GCM10010470_55660</name>
</gene>
<protein>
    <submittedName>
        <fullName evidence="1">Uncharacterized protein</fullName>
    </submittedName>
</protein>
<evidence type="ECO:0000313" key="2">
    <source>
        <dbReference type="Proteomes" id="UP001500979"/>
    </source>
</evidence>
<dbReference type="EMBL" id="BAAAUX010000024">
    <property type="protein sequence ID" value="GAA2813087.1"/>
    <property type="molecule type" value="Genomic_DNA"/>
</dbReference>
<sequence>MVKPLPQCERTRSRSTRLGVVERMESDAKLGDAGRFAVKFGEGIGGPNSVQLADLQSQRFRARRVPPAGTRLLVSIQLHTAIDTGEDR</sequence>
<reference evidence="1 2" key="1">
    <citation type="journal article" date="2019" name="Int. J. Syst. Evol. Microbiol.">
        <title>The Global Catalogue of Microorganisms (GCM) 10K type strain sequencing project: providing services to taxonomists for standard genome sequencing and annotation.</title>
        <authorList>
            <consortium name="The Broad Institute Genomics Platform"/>
            <consortium name="The Broad Institute Genome Sequencing Center for Infectious Disease"/>
            <person name="Wu L."/>
            <person name="Ma J."/>
        </authorList>
    </citation>
    <scope>NUCLEOTIDE SEQUENCE [LARGE SCALE GENOMIC DNA]</scope>
    <source>
        <strain evidence="1 2">JCM 9383</strain>
    </source>
</reference>